<evidence type="ECO:0000256" key="4">
    <source>
        <dbReference type="ARBA" id="ARBA00023125"/>
    </source>
</evidence>
<reference evidence="8" key="1">
    <citation type="submission" date="2018-05" db="EMBL/GenBank/DDBJ databases">
        <authorList>
            <person name="Lanie J.A."/>
            <person name="Ng W.-L."/>
            <person name="Kazmierczak K.M."/>
            <person name="Andrzejewski T.M."/>
            <person name="Davidsen T.M."/>
            <person name="Wayne K.J."/>
            <person name="Tettelin H."/>
            <person name="Glass J.I."/>
            <person name="Rusch D."/>
            <person name="Podicherti R."/>
            <person name="Tsui H.-C.T."/>
            <person name="Winkler M.E."/>
        </authorList>
    </citation>
    <scope>NUCLEOTIDE SEQUENCE</scope>
</reference>
<dbReference type="Pfam" id="PF25601">
    <property type="entry name" value="AAA_lid_14"/>
    <property type="match status" value="1"/>
</dbReference>
<dbReference type="InterPro" id="IPR025944">
    <property type="entry name" value="Sigma_54_int_dom_CS"/>
</dbReference>
<keyword evidence="4" id="KW-0238">DNA-binding</keyword>
<evidence type="ECO:0000313" key="8">
    <source>
        <dbReference type="EMBL" id="SUZ63746.1"/>
    </source>
</evidence>
<dbReference type="InterPro" id="IPR027417">
    <property type="entry name" value="P-loop_NTPase"/>
</dbReference>
<dbReference type="SMART" id="SM00382">
    <property type="entry name" value="AAA"/>
    <property type="match status" value="1"/>
</dbReference>
<dbReference type="InterPro" id="IPR009057">
    <property type="entry name" value="Homeodomain-like_sf"/>
</dbReference>
<evidence type="ECO:0000256" key="3">
    <source>
        <dbReference type="ARBA" id="ARBA00023015"/>
    </source>
</evidence>
<name>A0A381P9U5_9ZZZZ</name>
<keyword evidence="3" id="KW-0805">Transcription regulation</keyword>
<protein>
    <recommendedName>
        <fullName evidence="7">Sigma-54 factor interaction domain-containing protein</fullName>
    </recommendedName>
</protein>
<feature type="domain" description="Sigma-54 factor interaction" evidence="7">
    <location>
        <begin position="37"/>
        <end position="266"/>
    </location>
</feature>
<dbReference type="SUPFAM" id="SSF52540">
    <property type="entry name" value="P-loop containing nucleoside triphosphate hydrolases"/>
    <property type="match status" value="1"/>
</dbReference>
<dbReference type="PANTHER" id="PTHR32071:SF119">
    <property type="entry name" value="SIGMA L-DEPENDENT TRANSCRIPTIONAL REGULATOR YPLP-RELATED"/>
    <property type="match status" value="1"/>
</dbReference>
<keyword evidence="1" id="KW-0547">Nucleotide-binding</keyword>
<dbReference type="CDD" id="cd00009">
    <property type="entry name" value="AAA"/>
    <property type="match status" value="1"/>
</dbReference>
<dbReference type="InterPro" id="IPR002078">
    <property type="entry name" value="Sigma_54_int"/>
</dbReference>
<keyword evidence="2" id="KW-0067">ATP-binding</keyword>
<dbReference type="PANTHER" id="PTHR32071">
    <property type="entry name" value="TRANSCRIPTIONAL REGULATORY PROTEIN"/>
    <property type="match status" value="1"/>
</dbReference>
<evidence type="ECO:0000256" key="1">
    <source>
        <dbReference type="ARBA" id="ARBA00022741"/>
    </source>
</evidence>
<evidence type="ECO:0000256" key="6">
    <source>
        <dbReference type="SAM" id="Coils"/>
    </source>
</evidence>
<keyword evidence="6" id="KW-0175">Coiled coil</keyword>
<dbReference type="PROSITE" id="PS00688">
    <property type="entry name" value="SIGMA54_INTERACT_3"/>
    <property type="match status" value="1"/>
</dbReference>
<accession>A0A381P9U5</accession>
<dbReference type="InterPro" id="IPR025662">
    <property type="entry name" value="Sigma_54_int_dom_ATP-bd_1"/>
</dbReference>
<keyword evidence="5" id="KW-0804">Transcription</keyword>
<feature type="coiled-coil region" evidence="6">
    <location>
        <begin position="312"/>
        <end position="339"/>
    </location>
</feature>
<gene>
    <name evidence="8" type="ORF">METZ01_LOCUS16600</name>
</gene>
<dbReference type="InterPro" id="IPR058031">
    <property type="entry name" value="AAA_lid_NorR"/>
</dbReference>
<dbReference type="InterPro" id="IPR002197">
    <property type="entry name" value="HTH_Fis"/>
</dbReference>
<dbReference type="GO" id="GO:0005524">
    <property type="term" value="F:ATP binding"/>
    <property type="evidence" value="ECO:0007669"/>
    <property type="project" value="UniProtKB-KW"/>
</dbReference>
<evidence type="ECO:0000259" key="7">
    <source>
        <dbReference type="PROSITE" id="PS50045"/>
    </source>
</evidence>
<dbReference type="Pfam" id="PF02954">
    <property type="entry name" value="HTH_8"/>
    <property type="match status" value="1"/>
</dbReference>
<dbReference type="AlphaFoldDB" id="A0A381P9U5"/>
<proteinExistence type="predicted"/>
<dbReference type="Gene3D" id="3.40.50.300">
    <property type="entry name" value="P-loop containing nucleotide triphosphate hydrolases"/>
    <property type="match status" value="1"/>
</dbReference>
<organism evidence="8">
    <name type="scientific">marine metagenome</name>
    <dbReference type="NCBI Taxonomy" id="408172"/>
    <lineage>
        <taxon>unclassified sequences</taxon>
        <taxon>metagenomes</taxon>
        <taxon>ecological metagenomes</taxon>
    </lineage>
</organism>
<evidence type="ECO:0000256" key="2">
    <source>
        <dbReference type="ARBA" id="ARBA00022840"/>
    </source>
</evidence>
<dbReference type="SUPFAM" id="SSF46689">
    <property type="entry name" value="Homeodomain-like"/>
    <property type="match status" value="1"/>
</dbReference>
<dbReference type="PROSITE" id="PS50045">
    <property type="entry name" value="SIGMA54_INTERACT_4"/>
    <property type="match status" value="1"/>
</dbReference>
<dbReference type="GO" id="GO:0043565">
    <property type="term" value="F:sequence-specific DNA binding"/>
    <property type="evidence" value="ECO:0007669"/>
    <property type="project" value="InterPro"/>
</dbReference>
<dbReference type="GO" id="GO:0006355">
    <property type="term" value="P:regulation of DNA-templated transcription"/>
    <property type="evidence" value="ECO:0007669"/>
    <property type="project" value="InterPro"/>
</dbReference>
<dbReference type="PRINTS" id="PR01590">
    <property type="entry name" value="HTHFIS"/>
</dbReference>
<dbReference type="PROSITE" id="PS00675">
    <property type="entry name" value="SIGMA54_INTERACT_1"/>
    <property type="match status" value="1"/>
</dbReference>
<dbReference type="FunFam" id="3.40.50.300:FF:000006">
    <property type="entry name" value="DNA-binding transcriptional regulator NtrC"/>
    <property type="match status" value="1"/>
</dbReference>
<dbReference type="InterPro" id="IPR003593">
    <property type="entry name" value="AAA+_ATPase"/>
</dbReference>
<dbReference type="Gene3D" id="1.10.10.60">
    <property type="entry name" value="Homeodomain-like"/>
    <property type="match status" value="1"/>
</dbReference>
<sequence length="452" mass="49733">MSQDVDEVFDNPSLISDVILLGSRLIERRRLQRLTGIVGETDAMIEALERVVQIAPVESTVLVTGESGTGKELVARGIHALSPRRHEPFIAVNVAALSDTLLESELFGHEKGAFTGAIASRRGLFEISNGGTIFLDEIGDMASSTQTKLLRVLEQQEFHKVGGEKSIKVDVRIVAATNQDLRRLVSLGGFRRDLYFRLNVLSITLPALRDRKADVPTLVETFVLEASNRHDRDFHGISSDAMEILVNYSWPGNVRELKNLVESMVVLSPGRVIRPEDIPEEVRAGGGQALLPALIDQTVHSGEVQKHLKPELEFVFRTLVDLRLDMDDLRREFEAYRRGEGLTTNGETVIGTVGSVSGDKPIDSVIEIGALTSQQGIEVSEEFPVADSGWKLSSPLDEPVVFRAGMTMEDVERQTISAVLSSVGGNRRKAAKLLGIGERTLYRKISKYELDG</sequence>
<evidence type="ECO:0000256" key="5">
    <source>
        <dbReference type="ARBA" id="ARBA00023163"/>
    </source>
</evidence>
<dbReference type="Gene3D" id="1.10.8.60">
    <property type="match status" value="1"/>
</dbReference>
<dbReference type="Pfam" id="PF00158">
    <property type="entry name" value="Sigma54_activat"/>
    <property type="match status" value="1"/>
</dbReference>
<dbReference type="EMBL" id="UINC01000924">
    <property type="protein sequence ID" value="SUZ63746.1"/>
    <property type="molecule type" value="Genomic_DNA"/>
</dbReference>
<dbReference type="PROSITE" id="PS00676">
    <property type="entry name" value="SIGMA54_INTERACT_2"/>
    <property type="match status" value="1"/>
</dbReference>
<dbReference type="InterPro" id="IPR025943">
    <property type="entry name" value="Sigma_54_int_dom_ATP-bd_2"/>
</dbReference>